<protein>
    <submittedName>
        <fullName evidence="5">RNA superfamily protein</fullName>
    </submittedName>
</protein>
<reference evidence="6" key="1">
    <citation type="journal article" date="2015" name="PLoS Genet.">
        <title>Genome Sequence and Transcriptome Analyses of Chrysochromulina tobin: Metabolic Tools for Enhanced Algal Fitness in the Prominent Order Prymnesiales (Haptophyceae).</title>
        <authorList>
            <person name="Hovde B.T."/>
            <person name="Deodato C.R."/>
            <person name="Hunsperger H.M."/>
            <person name="Ryken S.A."/>
            <person name="Yost W."/>
            <person name="Jha R.K."/>
            <person name="Patterson J."/>
            <person name="Monnat R.J. Jr."/>
            <person name="Barlow S.B."/>
            <person name="Starkenburg S.R."/>
            <person name="Cattolico R.A."/>
        </authorList>
    </citation>
    <scope>NUCLEOTIDE SEQUENCE</scope>
    <source>
        <strain evidence="6">CCMP291</strain>
    </source>
</reference>
<dbReference type="AlphaFoldDB" id="A0A0M0K0D4"/>
<dbReference type="SUPFAM" id="SSF75217">
    <property type="entry name" value="alpha/beta knot"/>
    <property type="match status" value="2"/>
</dbReference>
<evidence type="ECO:0000259" key="4">
    <source>
        <dbReference type="Pfam" id="PF00588"/>
    </source>
</evidence>
<dbReference type="GO" id="GO:0002938">
    <property type="term" value="P:tRNA guanine ribose methylation"/>
    <property type="evidence" value="ECO:0007669"/>
    <property type="project" value="TreeGrafter"/>
</dbReference>
<evidence type="ECO:0000313" key="5">
    <source>
        <dbReference type="EMBL" id="KOO32270.1"/>
    </source>
</evidence>
<evidence type="ECO:0000313" key="6">
    <source>
        <dbReference type="Proteomes" id="UP000037460"/>
    </source>
</evidence>
<evidence type="ECO:0000256" key="2">
    <source>
        <dbReference type="ARBA" id="ARBA00022603"/>
    </source>
</evidence>
<name>A0A0M0K0D4_9EUKA</name>
<comment type="caution">
    <text evidence="5">The sequence shown here is derived from an EMBL/GenBank/DDBJ whole genome shotgun (WGS) entry which is preliminary data.</text>
</comment>
<evidence type="ECO:0000256" key="1">
    <source>
        <dbReference type="ARBA" id="ARBA00022555"/>
    </source>
</evidence>
<dbReference type="Pfam" id="PF00588">
    <property type="entry name" value="SpoU_methylase"/>
    <property type="match status" value="1"/>
</dbReference>
<evidence type="ECO:0000256" key="3">
    <source>
        <dbReference type="ARBA" id="ARBA00022679"/>
    </source>
</evidence>
<dbReference type="Gene3D" id="3.40.1280.10">
    <property type="match status" value="2"/>
</dbReference>
<dbReference type="InterPro" id="IPR029026">
    <property type="entry name" value="tRNA_m1G_MTases_N"/>
</dbReference>
<dbReference type="Proteomes" id="UP000037460">
    <property type="component" value="Unassembled WGS sequence"/>
</dbReference>
<proteinExistence type="predicted"/>
<keyword evidence="3" id="KW-0808">Transferase</keyword>
<dbReference type="PANTHER" id="PTHR43453">
    <property type="entry name" value="RRNA METHYLASE-LIKE"/>
    <property type="match status" value="1"/>
</dbReference>
<keyword evidence="1" id="KW-0694">RNA-binding</keyword>
<organism evidence="5 6">
    <name type="scientific">Chrysochromulina tobinii</name>
    <dbReference type="NCBI Taxonomy" id="1460289"/>
    <lineage>
        <taxon>Eukaryota</taxon>
        <taxon>Haptista</taxon>
        <taxon>Haptophyta</taxon>
        <taxon>Prymnesiophyceae</taxon>
        <taxon>Prymnesiales</taxon>
        <taxon>Chrysochromulinaceae</taxon>
        <taxon>Chrysochromulina</taxon>
    </lineage>
</organism>
<sequence>MPRSRLRFLEESSSQSAPIHFEKANDALRVAKRIETVLSRRTARLILILERLADGHNYSAIFRTCESMGIQQIWIIGPPAERYLSRRTISRVAAMERGAAFARADDNRKVTDDPVKPGSRRARARERAGRGLAWAADAEFDADHAMHGRGAARFLTIRDFENVEGVLAALKEVPDCTESTGVSSEMLARCQRRVYLPMDGFSDSFNVGVSAALAIDRLKTMLGGGGEYLTDDWVRSPATSHTLTATSHALAAAHHHMHLPKCVVLLP</sequence>
<dbReference type="InterPro" id="IPR029028">
    <property type="entry name" value="Alpha/beta_knot_MTases"/>
</dbReference>
<dbReference type="EMBL" id="JWZX01001812">
    <property type="protein sequence ID" value="KOO32270.1"/>
    <property type="molecule type" value="Genomic_DNA"/>
</dbReference>
<accession>A0A0M0K0D4</accession>
<dbReference type="InterPro" id="IPR001537">
    <property type="entry name" value="SpoU_MeTrfase"/>
</dbReference>
<keyword evidence="6" id="KW-1185">Reference proteome</keyword>
<feature type="domain" description="tRNA/rRNA methyltransferase SpoU type" evidence="4">
    <location>
        <begin position="178"/>
        <end position="215"/>
    </location>
</feature>
<keyword evidence="1" id="KW-0820">tRNA-binding</keyword>
<dbReference type="PANTHER" id="PTHR43453:SF3">
    <property type="entry name" value="TRNA_RRNA METHYLTRANSFERASE SPOU TYPE DOMAIN-CONTAINING PROTEIN"/>
    <property type="match status" value="1"/>
</dbReference>
<dbReference type="GO" id="GO:0000049">
    <property type="term" value="F:tRNA binding"/>
    <property type="evidence" value="ECO:0007669"/>
    <property type="project" value="UniProtKB-KW"/>
</dbReference>
<dbReference type="OrthoDB" id="241340at2759"/>
<dbReference type="GO" id="GO:0008173">
    <property type="term" value="F:RNA methyltransferase activity"/>
    <property type="evidence" value="ECO:0007669"/>
    <property type="project" value="InterPro"/>
</dbReference>
<keyword evidence="2" id="KW-0489">Methyltransferase</keyword>
<gene>
    <name evidence="5" type="ORF">Ctob_012593</name>
</gene>
<dbReference type="InterPro" id="IPR033671">
    <property type="entry name" value="TrmH"/>
</dbReference>